<accession>A0A6C2C1E3</accession>
<name>A0A6C2C1E3_9LACO</name>
<reference evidence="1 2" key="1">
    <citation type="submission" date="2019-01" db="EMBL/GenBank/DDBJ databases">
        <title>Weissella sp. nov., a novel lactic acid bacterium isolated from animal feces.</title>
        <authorList>
            <person name="Wang L.-T."/>
        </authorList>
    </citation>
    <scope>NUCLEOTIDE SEQUENCE [LARGE SCALE GENOMIC DNA]</scope>
    <source>
        <strain evidence="1 2">8H-2</strain>
    </source>
</reference>
<evidence type="ECO:0000313" key="1">
    <source>
        <dbReference type="EMBL" id="TYC47870.1"/>
    </source>
</evidence>
<protein>
    <submittedName>
        <fullName evidence="1">Uncharacterized protein</fullName>
    </submittedName>
</protein>
<dbReference type="EMBL" id="SDGZ01000028">
    <property type="protein sequence ID" value="TYC47870.1"/>
    <property type="molecule type" value="Genomic_DNA"/>
</dbReference>
<keyword evidence="2" id="KW-1185">Reference proteome</keyword>
<dbReference type="Proteomes" id="UP000371977">
    <property type="component" value="Unassembled WGS sequence"/>
</dbReference>
<dbReference type="AlphaFoldDB" id="A0A6C2C1E3"/>
<gene>
    <name evidence="1" type="ORF">ESZ50_10980</name>
</gene>
<comment type="caution">
    <text evidence="1">The sequence shown here is derived from an EMBL/GenBank/DDBJ whole genome shotgun (WGS) entry which is preliminary data.</text>
</comment>
<dbReference type="RefSeq" id="WP_148623934.1">
    <property type="nucleotide sequence ID" value="NZ_SDGZ01000028.1"/>
</dbReference>
<organism evidence="1 2">
    <name type="scientific">Weissella muntiaci</name>
    <dbReference type="NCBI Taxonomy" id="2508881"/>
    <lineage>
        <taxon>Bacteria</taxon>
        <taxon>Bacillati</taxon>
        <taxon>Bacillota</taxon>
        <taxon>Bacilli</taxon>
        <taxon>Lactobacillales</taxon>
        <taxon>Lactobacillaceae</taxon>
        <taxon>Weissella</taxon>
    </lineage>
</organism>
<sequence length="61" mass="6876">MILKRTLLMFALMILYGEIEVIVENSGNAFKAKGKAINDLEWSKYANVENKDVTLPECANN</sequence>
<evidence type="ECO:0000313" key="2">
    <source>
        <dbReference type="Proteomes" id="UP000371977"/>
    </source>
</evidence>
<proteinExistence type="predicted"/>